<dbReference type="InterPro" id="IPR035892">
    <property type="entry name" value="C2_domain_sf"/>
</dbReference>
<feature type="compositionally biased region" description="Polar residues" evidence="3">
    <location>
        <begin position="983"/>
        <end position="994"/>
    </location>
</feature>
<name>A0A1Y1UK22_9TREE</name>
<feature type="region of interest" description="Disordered" evidence="3">
    <location>
        <begin position="618"/>
        <end position="887"/>
    </location>
</feature>
<dbReference type="RefSeq" id="XP_021872254.1">
    <property type="nucleotide sequence ID" value="XM_022015286.1"/>
</dbReference>
<evidence type="ECO:0000256" key="1">
    <source>
        <dbReference type="ARBA" id="ARBA00022723"/>
    </source>
</evidence>
<feature type="compositionally biased region" description="Polar residues" evidence="3">
    <location>
        <begin position="722"/>
        <end position="731"/>
    </location>
</feature>
<dbReference type="EMBL" id="NBSH01000004">
    <property type="protein sequence ID" value="ORX38332.1"/>
    <property type="molecule type" value="Genomic_DNA"/>
</dbReference>
<evidence type="ECO:0000259" key="4">
    <source>
        <dbReference type="PROSITE" id="PS50004"/>
    </source>
</evidence>
<keyword evidence="6" id="KW-1185">Reference proteome</keyword>
<feature type="compositionally biased region" description="Polar residues" evidence="3">
    <location>
        <begin position="543"/>
        <end position="583"/>
    </location>
</feature>
<organism evidence="5 6">
    <name type="scientific">Kockovaella imperatae</name>
    <dbReference type="NCBI Taxonomy" id="4999"/>
    <lineage>
        <taxon>Eukaryota</taxon>
        <taxon>Fungi</taxon>
        <taxon>Dikarya</taxon>
        <taxon>Basidiomycota</taxon>
        <taxon>Agaricomycotina</taxon>
        <taxon>Tremellomycetes</taxon>
        <taxon>Tremellales</taxon>
        <taxon>Cuniculitremaceae</taxon>
        <taxon>Kockovaella</taxon>
    </lineage>
</organism>
<keyword evidence="2" id="KW-0106">Calcium</keyword>
<evidence type="ECO:0000313" key="5">
    <source>
        <dbReference type="EMBL" id="ORX38332.1"/>
    </source>
</evidence>
<feature type="domain" description="C2" evidence="4">
    <location>
        <begin position="1"/>
        <end position="161"/>
    </location>
</feature>
<reference evidence="5 6" key="1">
    <citation type="submission" date="2017-03" db="EMBL/GenBank/DDBJ databases">
        <title>Widespread Adenine N6-methylation of Active Genes in Fungi.</title>
        <authorList>
            <consortium name="DOE Joint Genome Institute"/>
            <person name="Mondo S.J."/>
            <person name="Dannebaum R.O."/>
            <person name="Kuo R.C."/>
            <person name="Louie K.B."/>
            <person name="Bewick A.J."/>
            <person name="Labutti K."/>
            <person name="Haridas S."/>
            <person name="Kuo A."/>
            <person name="Salamov A."/>
            <person name="Ahrendt S.R."/>
            <person name="Lau R."/>
            <person name="Bowen B.P."/>
            <person name="Lipzen A."/>
            <person name="Sullivan W."/>
            <person name="Andreopoulos W.B."/>
            <person name="Clum A."/>
            <person name="Lindquist E."/>
            <person name="Daum C."/>
            <person name="Northen T.R."/>
            <person name="Ramamoorthy G."/>
            <person name="Schmitz R.J."/>
            <person name="Gryganskyi A."/>
            <person name="Culley D."/>
            <person name="Magnuson J."/>
            <person name="James T.Y."/>
            <person name="O'Malley M.A."/>
            <person name="Stajich J.E."/>
            <person name="Spatafora J.W."/>
            <person name="Visel A."/>
            <person name="Grigoriev I.V."/>
        </authorList>
    </citation>
    <scope>NUCLEOTIDE SEQUENCE [LARGE SCALE GENOMIC DNA]</scope>
    <source>
        <strain evidence="5 6">NRRL Y-17943</strain>
    </source>
</reference>
<feature type="region of interest" description="Disordered" evidence="3">
    <location>
        <begin position="472"/>
        <end position="526"/>
    </location>
</feature>
<dbReference type="SMART" id="SM00239">
    <property type="entry name" value="C2"/>
    <property type="match status" value="1"/>
</dbReference>
<feature type="region of interest" description="Disordered" evidence="3">
    <location>
        <begin position="963"/>
        <end position="994"/>
    </location>
</feature>
<dbReference type="InParanoid" id="A0A1Y1UK22"/>
<dbReference type="PROSITE" id="PS50004">
    <property type="entry name" value="C2"/>
    <property type="match status" value="1"/>
</dbReference>
<dbReference type="PRINTS" id="PR01217">
    <property type="entry name" value="PRICHEXTENSN"/>
</dbReference>
<dbReference type="InterPro" id="IPR000008">
    <property type="entry name" value="C2_dom"/>
</dbReference>
<dbReference type="Proteomes" id="UP000193218">
    <property type="component" value="Unassembled WGS sequence"/>
</dbReference>
<dbReference type="Pfam" id="PF00168">
    <property type="entry name" value="C2"/>
    <property type="match status" value="1"/>
</dbReference>
<feature type="compositionally biased region" description="Pro residues" evidence="3">
    <location>
        <begin position="588"/>
        <end position="599"/>
    </location>
</feature>
<dbReference type="PANTHER" id="PTHR46502:SF2">
    <property type="entry name" value="16 KDA PHLOEM PROTEIN 2"/>
    <property type="match status" value="1"/>
</dbReference>
<evidence type="ECO:0000256" key="2">
    <source>
        <dbReference type="ARBA" id="ARBA00022837"/>
    </source>
</evidence>
<dbReference type="STRING" id="4999.A0A1Y1UK22"/>
<dbReference type="PANTHER" id="PTHR46502">
    <property type="entry name" value="C2 DOMAIN-CONTAINING"/>
    <property type="match status" value="1"/>
</dbReference>
<dbReference type="InterPro" id="IPR037791">
    <property type="entry name" value="C2_fungal_Inn1"/>
</dbReference>
<sequence>MEDPKELGTLIVVVGKARNLPNKSRFGKQDPFCTVQFLEDKKRTRTIKRGGQHPEWDDELRFTIMEELEDILKVSRSESLADSTVSSSASLASVAGRDSPAGVTTAQALAAKSRRPFTKKGGGKNMRVACYADDPKEPELIGDCYVQIDEVLKKGEVDEWYEFTYKEKYVGEIYLELTFYSNDAPPVKRNVPKPAVHNYGGAGVFHDGTLSTSSSLSGRLSASGSASGMNLYIPPYAAQHAVSPPAAHPQSYGSFGNLGIQPEGMNDPNQDFAPGMPGSIMSSPTPGPSATMSSLDSLTRPFSAMSFGESAPPTPPKTINPSASTVGLNRHSLGVSDAPWVALLPQTSNSSPAPVSRPMSTNDALPWEQAKRFEDERRRGGMTPVPRPLTAQIRPGDTIPAALQAGVPPIRHEHAHSFSYSDRPIVTSLLHASSPSPAPLAASAPPIVPNGVQYQHSPLSSFERVALALNTSAQSSPHGQASLASRPQSLHDPLQTPIAPYQPTPPRLAQDYPAPPGPQNHFGVGDSRTDAYQQLYDHLDPTGATTPAATYSHQIPSMPQTPQHQINRSYTPSSSLPGSATQHTTQYTPPPNLTPPPQPVQHATSSGSYVPWYQQTQSAQQNVQGGPVAPPYPETATPGGFSHVNVVPHPAFGPPPVPDYRPAPTPSGSTVGHGQGYYPSDELYVRSANGGSEVYSAAPPVRPGPTPSPGPSRHVSRHSYHGSPSTMGYQVSSYASQSPTPPPPQGPSAFDSLHSFSPPPIPQNRPSDFGPSARARTPLNSGPAHPSSPFPDYRPPQSPAPPPQLPYTPSPHQPYAQSHSAPPLPPPRTPSPLPPPRPHELYATSSEPQVPISTLNHLGPLPPAKSPLINHHHSLSAPPQDVLPSSNRHSWKSYMQALPTTSPASLAAHISGLSGAQVSTPIHAYPPTVTSRSDAKDIAQVAGQYDQYGQVGMPGGFAAIGTPQGSMGNSAKPPKPDGWRSTLPAQVNGHQWSG</sequence>
<dbReference type="GeneID" id="33557094"/>
<dbReference type="Gene3D" id="2.60.40.150">
    <property type="entry name" value="C2 domain"/>
    <property type="match status" value="1"/>
</dbReference>
<feature type="compositionally biased region" description="Pro residues" evidence="3">
    <location>
        <begin position="822"/>
        <end position="836"/>
    </location>
</feature>
<feature type="compositionally biased region" description="Pro residues" evidence="3">
    <location>
        <begin position="786"/>
        <end position="812"/>
    </location>
</feature>
<evidence type="ECO:0000313" key="6">
    <source>
        <dbReference type="Proteomes" id="UP000193218"/>
    </source>
</evidence>
<keyword evidence="1" id="KW-0479">Metal-binding</keyword>
<dbReference type="GO" id="GO:0046872">
    <property type="term" value="F:metal ion binding"/>
    <property type="evidence" value="ECO:0007669"/>
    <property type="project" value="UniProtKB-KW"/>
</dbReference>
<evidence type="ECO:0000256" key="3">
    <source>
        <dbReference type="SAM" id="MobiDB-lite"/>
    </source>
</evidence>
<dbReference type="OrthoDB" id="270970at2759"/>
<gene>
    <name evidence="5" type="ORF">BD324DRAFT_620459</name>
</gene>
<feature type="compositionally biased region" description="Pro residues" evidence="3">
    <location>
        <begin position="700"/>
        <end position="710"/>
    </location>
</feature>
<dbReference type="AlphaFoldDB" id="A0A1Y1UK22"/>
<dbReference type="SUPFAM" id="SSF49562">
    <property type="entry name" value="C2 domain (Calcium/lipid-binding domain, CaLB)"/>
    <property type="match status" value="1"/>
</dbReference>
<feature type="compositionally biased region" description="Polar residues" evidence="3">
    <location>
        <begin position="843"/>
        <end position="856"/>
    </location>
</feature>
<feature type="region of interest" description="Disordered" evidence="3">
    <location>
        <begin position="539"/>
        <end position="606"/>
    </location>
</feature>
<proteinExistence type="predicted"/>
<feature type="compositionally biased region" description="Pro residues" evidence="3">
    <location>
        <begin position="651"/>
        <end position="665"/>
    </location>
</feature>
<dbReference type="CDD" id="cd08681">
    <property type="entry name" value="C2_fungal_Inn1p-like"/>
    <property type="match status" value="1"/>
</dbReference>
<protein>
    <recommendedName>
        <fullName evidence="4">C2 domain-containing protein</fullName>
    </recommendedName>
</protein>
<comment type="caution">
    <text evidence="5">The sequence shown here is derived from an EMBL/GenBank/DDBJ whole genome shotgun (WGS) entry which is preliminary data.</text>
</comment>
<accession>A0A1Y1UK22</accession>
<feature type="compositionally biased region" description="Polar residues" evidence="3">
    <location>
        <begin position="472"/>
        <end position="488"/>
    </location>
</feature>